<evidence type="ECO:0000259" key="2">
    <source>
        <dbReference type="PROSITE" id="PS50280"/>
    </source>
</evidence>
<dbReference type="GO" id="GO:0005634">
    <property type="term" value="C:nucleus"/>
    <property type="evidence" value="ECO:0007669"/>
    <property type="project" value="TreeGrafter"/>
</dbReference>
<sequence length="417" mass="46893">MDLMSRDVKHRVDVYYDYFPPKSMNVEVKLVPVGEINGIKSVLKKSTLVAAKDFKAGETIYKEKPIVAALDADLIGTGEYCSYCLREMDKSTAIRVPLDPFESTYCSQECQHAADEQYQSLLFSTLKLATAANPSPTQTKVQVEERRHALEAFAAYIKENGKTASLMILRFVGQLLADEHQRLIGSTINLELPEVPKESKLAYSFYDYIERLRSIEVVSGPSEEAEMEHCRGLLKLALEGLEEFLDDEKYLTLKGKVAYNSFGVYYGAGRTHRPQPKGAPESHERTRTPHGTSHQIGSAFYRVSSYLNHSCAPSTRPSFESGTSELHLIATHDIKKGDELTVSYVGTKRRSHDKNAFDARKHRRMELARGWGFACACPRCESEALNMHLHEQNEAEVPLPTHEARLEPAVAKYLETP</sequence>
<dbReference type="HOGENOM" id="CLU_016261_0_0_1"/>
<accession>A0A0C2X7F0</accession>
<dbReference type="InterPro" id="IPR001214">
    <property type="entry name" value="SET_dom"/>
</dbReference>
<dbReference type="Gene3D" id="2.170.270.10">
    <property type="entry name" value="SET domain"/>
    <property type="match status" value="1"/>
</dbReference>
<keyword evidence="4" id="KW-1185">Reference proteome</keyword>
<dbReference type="Pfam" id="PF00856">
    <property type="entry name" value="SET"/>
    <property type="match status" value="1"/>
</dbReference>
<dbReference type="PANTHER" id="PTHR12197">
    <property type="entry name" value="HISTONE-LYSINE N-METHYLTRANSFERASE SMYD"/>
    <property type="match status" value="1"/>
</dbReference>
<name>A0A0C2X7F0_SERVB</name>
<dbReference type="InterPro" id="IPR046341">
    <property type="entry name" value="SET_dom_sf"/>
</dbReference>
<dbReference type="AlphaFoldDB" id="A0A0C2X7F0"/>
<gene>
    <name evidence="3" type="ORF">M408DRAFT_331290</name>
</gene>
<dbReference type="Gene3D" id="6.10.140.2220">
    <property type="match status" value="1"/>
</dbReference>
<feature type="region of interest" description="Disordered" evidence="1">
    <location>
        <begin position="270"/>
        <end position="294"/>
    </location>
</feature>
<dbReference type="InterPro" id="IPR050869">
    <property type="entry name" value="H3K4_H4K5_MeTrfase"/>
</dbReference>
<protein>
    <recommendedName>
        <fullName evidence="2">SET domain-containing protein</fullName>
    </recommendedName>
</protein>
<evidence type="ECO:0000313" key="3">
    <source>
        <dbReference type="EMBL" id="KIM25182.1"/>
    </source>
</evidence>
<dbReference type="EMBL" id="KN824316">
    <property type="protein sequence ID" value="KIM25182.1"/>
    <property type="molecule type" value="Genomic_DNA"/>
</dbReference>
<dbReference type="Gene3D" id="1.10.220.160">
    <property type="match status" value="1"/>
</dbReference>
<dbReference type="CDD" id="cd20071">
    <property type="entry name" value="SET_SMYD"/>
    <property type="match status" value="1"/>
</dbReference>
<organism evidence="3 4">
    <name type="scientific">Serendipita vermifera MAFF 305830</name>
    <dbReference type="NCBI Taxonomy" id="933852"/>
    <lineage>
        <taxon>Eukaryota</taxon>
        <taxon>Fungi</taxon>
        <taxon>Dikarya</taxon>
        <taxon>Basidiomycota</taxon>
        <taxon>Agaricomycotina</taxon>
        <taxon>Agaricomycetes</taxon>
        <taxon>Sebacinales</taxon>
        <taxon>Serendipitaceae</taxon>
        <taxon>Serendipita</taxon>
    </lineage>
</organism>
<reference evidence="3 4" key="1">
    <citation type="submission" date="2014-04" db="EMBL/GenBank/DDBJ databases">
        <authorList>
            <consortium name="DOE Joint Genome Institute"/>
            <person name="Kuo A."/>
            <person name="Zuccaro A."/>
            <person name="Kohler A."/>
            <person name="Nagy L.G."/>
            <person name="Floudas D."/>
            <person name="Copeland A."/>
            <person name="Barry K.W."/>
            <person name="Cichocki N."/>
            <person name="Veneault-Fourrey C."/>
            <person name="LaButti K."/>
            <person name="Lindquist E.A."/>
            <person name="Lipzen A."/>
            <person name="Lundell T."/>
            <person name="Morin E."/>
            <person name="Murat C."/>
            <person name="Sun H."/>
            <person name="Tunlid A."/>
            <person name="Henrissat B."/>
            <person name="Grigoriev I.V."/>
            <person name="Hibbett D.S."/>
            <person name="Martin F."/>
            <person name="Nordberg H.P."/>
            <person name="Cantor M.N."/>
            <person name="Hua S.X."/>
        </authorList>
    </citation>
    <scope>NUCLEOTIDE SEQUENCE [LARGE SCALE GENOMIC DNA]</scope>
    <source>
        <strain evidence="3 4">MAFF 305830</strain>
    </source>
</reference>
<dbReference type="STRING" id="933852.A0A0C2X7F0"/>
<dbReference type="OrthoDB" id="2154253at2759"/>
<dbReference type="PANTHER" id="PTHR12197:SF251">
    <property type="entry name" value="EG:BACR7C10.4 PROTEIN"/>
    <property type="match status" value="1"/>
</dbReference>
<evidence type="ECO:0000313" key="4">
    <source>
        <dbReference type="Proteomes" id="UP000054097"/>
    </source>
</evidence>
<feature type="domain" description="SET" evidence="2">
    <location>
        <begin position="26"/>
        <end position="345"/>
    </location>
</feature>
<evidence type="ECO:0000256" key="1">
    <source>
        <dbReference type="SAM" id="MobiDB-lite"/>
    </source>
</evidence>
<proteinExistence type="predicted"/>
<dbReference type="PROSITE" id="PS50280">
    <property type="entry name" value="SET"/>
    <property type="match status" value="1"/>
</dbReference>
<dbReference type="SUPFAM" id="SSF82199">
    <property type="entry name" value="SET domain"/>
    <property type="match status" value="1"/>
</dbReference>
<reference evidence="4" key="2">
    <citation type="submission" date="2015-01" db="EMBL/GenBank/DDBJ databases">
        <title>Evolutionary Origins and Diversification of the Mycorrhizal Mutualists.</title>
        <authorList>
            <consortium name="DOE Joint Genome Institute"/>
            <consortium name="Mycorrhizal Genomics Consortium"/>
            <person name="Kohler A."/>
            <person name="Kuo A."/>
            <person name="Nagy L.G."/>
            <person name="Floudas D."/>
            <person name="Copeland A."/>
            <person name="Barry K.W."/>
            <person name="Cichocki N."/>
            <person name="Veneault-Fourrey C."/>
            <person name="LaButti K."/>
            <person name="Lindquist E.A."/>
            <person name="Lipzen A."/>
            <person name="Lundell T."/>
            <person name="Morin E."/>
            <person name="Murat C."/>
            <person name="Riley R."/>
            <person name="Ohm R."/>
            <person name="Sun H."/>
            <person name="Tunlid A."/>
            <person name="Henrissat B."/>
            <person name="Grigoriev I.V."/>
            <person name="Hibbett D.S."/>
            <person name="Martin F."/>
        </authorList>
    </citation>
    <scope>NUCLEOTIDE SEQUENCE [LARGE SCALE GENOMIC DNA]</scope>
    <source>
        <strain evidence="4">MAFF 305830</strain>
    </source>
</reference>
<dbReference type="Proteomes" id="UP000054097">
    <property type="component" value="Unassembled WGS sequence"/>
</dbReference>